<keyword evidence="7" id="KW-0325">Glycoprotein</keyword>
<evidence type="ECO:0000256" key="7">
    <source>
        <dbReference type="ARBA" id="ARBA00023180"/>
    </source>
</evidence>
<evidence type="ECO:0000256" key="5">
    <source>
        <dbReference type="ARBA" id="ARBA00022801"/>
    </source>
</evidence>
<dbReference type="Gene3D" id="2.60.40.1180">
    <property type="entry name" value="Golgi alpha-mannosidase II"/>
    <property type="match status" value="2"/>
</dbReference>
<keyword evidence="11" id="KW-0812">Transmembrane</keyword>
<evidence type="ECO:0000256" key="2">
    <source>
        <dbReference type="ARBA" id="ARBA00004833"/>
    </source>
</evidence>
<organism evidence="15 16">
    <name type="scientific">Tritrichomonas musculus</name>
    <dbReference type="NCBI Taxonomy" id="1915356"/>
    <lineage>
        <taxon>Eukaryota</taxon>
        <taxon>Metamonada</taxon>
        <taxon>Parabasalia</taxon>
        <taxon>Tritrichomonadida</taxon>
        <taxon>Tritrichomonadidae</taxon>
        <taxon>Tritrichomonas</taxon>
    </lineage>
</organism>
<dbReference type="SUPFAM" id="SSF51011">
    <property type="entry name" value="Glycosyl hydrolase domain"/>
    <property type="match status" value="1"/>
</dbReference>
<accession>A0ABR2GWI5</accession>
<dbReference type="CDD" id="cd14752">
    <property type="entry name" value="GH31_N"/>
    <property type="match status" value="1"/>
</dbReference>
<proteinExistence type="inferred from homology"/>
<keyword evidence="16" id="KW-1185">Reference proteome</keyword>
<comment type="pathway">
    <text evidence="2">Glycan metabolism; N-glycan metabolism.</text>
</comment>
<dbReference type="PROSITE" id="PS00129">
    <property type="entry name" value="GLYCOSYL_HYDROL_F31_1"/>
    <property type="match status" value="1"/>
</dbReference>
<keyword evidence="11" id="KW-1133">Transmembrane helix</keyword>
<protein>
    <recommendedName>
        <fullName evidence="9">Glucosidase II subunit alpha</fullName>
    </recommendedName>
</protein>
<comment type="caution">
    <text evidence="15">The sequence shown here is derived from an EMBL/GenBank/DDBJ whole genome shotgun (WGS) entry which is preliminary data.</text>
</comment>
<dbReference type="SUPFAM" id="SSF74650">
    <property type="entry name" value="Galactose mutarotase-like"/>
    <property type="match status" value="1"/>
</dbReference>
<evidence type="ECO:0000256" key="9">
    <source>
        <dbReference type="ARBA" id="ARBA00042895"/>
    </source>
</evidence>
<evidence type="ECO:0000256" key="11">
    <source>
        <dbReference type="SAM" id="Phobius"/>
    </source>
</evidence>
<evidence type="ECO:0000256" key="10">
    <source>
        <dbReference type="RuleBase" id="RU361185"/>
    </source>
</evidence>
<name>A0ABR2GWI5_9EUKA</name>
<evidence type="ECO:0000313" key="15">
    <source>
        <dbReference type="EMBL" id="KAK8838274.1"/>
    </source>
</evidence>
<evidence type="ECO:0000259" key="14">
    <source>
        <dbReference type="Pfam" id="PF21365"/>
    </source>
</evidence>
<sequence length="915" mass="105495">MSLFLVLSFCTSYEVFKKCNDMRFCHHNIDQVGEWSLSNPSFDYNNNEFTGNLFNHNNDDNLKLIIYLMQNNSFRVRFLPTNQENFTRYKLYENSYVVNQDIINQRLPLTYSTTAGNPVLSSSCCEAEVNLSPFYVKISDKFDSKIYINYNQNLVFEHKGEKVPPDYWPYYMNDTIKNGATATGVDFSFTGKNTRITGFAEADDSMNFEDTKDEPRRASNLDFYSDYGHIPLVYGHSPSEMISFFWLNPTDTFFKITTDNINDLRNIRVLSEGGYADIIVFTGNLFTILESYTNLTGHHEIPPIFSLGYHQSKWGYKNQSQVEQVIDELDNRKFPLDVFWLDVDHLHGHEPFRFDRTTFPNPSSLFEKLSGRNRYLVRLNDPHLPEDDTHSIYKYAKEHGYFVNQSDGKTPFNAICWPGSSFWPDFLNPTVHQWWSTLYKYEENETAPNVYFWNDMNEPSVFSVVEGTFPKENVYFDGYEEREIRNIYGLLMHSATHDGVVNRNDDRNTRPFILTRSFFAGSQKYTWMWSGDNTANYDHLKRSIPMAVVAGLCGMPLTGSDLGGFNGDPTPQLISRWYQAGAYSYALFRNHCHEDSPHREPYLYDDDTFAILREATRSRYEISPLMYTSAHHSHLTGVPPILPLFALFPEVDSLHDVDDHFVLGQSLLVAPVVEEDAKVRSIVKPPGIWYNFTNGQKLTSSTTIDVTNGSLPLFIRGGTIIPMFSRVGMTMEETRKGPLKLLVGCDEEGTARGPLYVDDGISFNYEKGEFMNRWIVYENNKIRIERRQPFEEKLPSIADRTFINEIVFFGLKEKPEMIGQRSLLVCNEEGDTCTMKEFMLYPKNITPSDDDDNDGKMDKKTFYIIVGSAAGGLLVLVVVIVLSVFLCRRNKEKKIIDDDKKNIESILNDSQKEEN</sequence>
<feature type="domain" description="Glycoside hydrolase family 31 TIM barrel" evidence="12">
    <location>
        <begin position="301"/>
        <end position="628"/>
    </location>
</feature>
<dbReference type="Pfam" id="PF21365">
    <property type="entry name" value="Glyco_hydro_31_3rd"/>
    <property type="match status" value="1"/>
</dbReference>
<comment type="subcellular location">
    <subcellularLocation>
        <location evidence="1">Endoplasmic reticulum</location>
    </subcellularLocation>
</comment>
<keyword evidence="6" id="KW-0256">Endoplasmic reticulum</keyword>
<evidence type="ECO:0000313" key="16">
    <source>
        <dbReference type="Proteomes" id="UP001470230"/>
    </source>
</evidence>
<dbReference type="PANTHER" id="PTHR22762:SF54">
    <property type="entry name" value="BCDNA.GH04962"/>
    <property type="match status" value="1"/>
</dbReference>
<dbReference type="CDD" id="cd06603">
    <property type="entry name" value="GH31_GANC_GANAB_alpha"/>
    <property type="match status" value="1"/>
</dbReference>
<keyword evidence="8 10" id="KW-0326">Glycosidase</keyword>
<dbReference type="EMBL" id="JAPFFF010000056">
    <property type="protein sequence ID" value="KAK8838274.1"/>
    <property type="molecule type" value="Genomic_DNA"/>
</dbReference>
<comment type="similarity">
    <text evidence="3 10">Belongs to the glycosyl hydrolase 31 family.</text>
</comment>
<keyword evidence="5 10" id="KW-0378">Hydrolase</keyword>
<reference evidence="15 16" key="1">
    <citation type="submission" date="2024-04" db="EMBL/GenBank/DDBJ databases">
        <title>Tritrichomonas musculus Genome.</title>
        <authorList>
            <person name="Alves-Ferreira E."/>
            <person name="Grigg M."/>
            <person name="Lorenzi H."/>
            <person name="Galac M."/>
        </authorList>
    </citation>
    <scope>NUCLEOTIDE SEQUENCE [LARGE SCALE GENOMIC DNA]</scope>
    <source>
        <strain evidence="15 16">EAF2021</strain>
    </source>
</reference>
<dbReference type="Proteomes" id="UP001470230">
    <property type="component" value="Unassembled WGS sequence"/>
</dbReference>
<evidence type="ECO:0000256" key="1">
    <source>
        <dbReference type="ARBA" id="ARBA00004240"/>
    </source>
</evidence>
<gene>
    <name evidence="15" type="ORF">M9Y10_035695</name>
</gene>
<dbReference type="Pfam" id="PF13802">
    <property type="entry name" value="Gal_mutarotas_2"/>
    <property type="match status" value="1"/>
</dbReference>
<dbReference type="InterPro" id="IPR048395">
    <property type="entry name" value="Glyco_hydro_31_C"/>
</dbReference>
<dbReference type="InterPro" id="IPR025887">
    <property type="entry name" value="Glyco_hydro_31_N_dom"/>
</dbReference>
<dbReference type="InterPro" id="IPR030458">
    <property type="entry name" value="Glyco_hydro_31_AS"/>
</dbReference>
<dbReference type="InterPro" id="IPR017853">
    <property type="entry name" value="GH"/>
</dbReference>
<evidence type="ECO:0000259" key="12">
    <source>
        <dbReference type="Pfam" id="PF01055"/>
    </source>
</evidence>
<feature type="domain" description="Glycosyl hydrolase family 31 C-terminal" evidence="14">
    <location>
        <begin position="637"/>
        <end position="721"/>
    </location>
</feature>
<evidence type="ECO:0000256" key="6">
    <source>
        <dbReference type="ARBA" id="ARBA00022824"/>
    </source>
</evidence>
<dbReference type="PANTHER" id="PTHR22762">
    <property type="entry name" value="ALPHA-GLUCOSIDASE"/>
    <property type="match status" value="1"/>
</dbReference>
<evidence type="ECO:0000256" key="4">
    <source>
        <dbReference type="ARBA" id="ARBA00022729"/>
    </source>
</evidence>
<keyword evidence="11" id="KW-0472">Membrane</keyword>
<dbReference type="SUPFAM" id="SSF51445">
    <property type="entry name" value="(Trans)glycosidases"/>
    <property type="match status" value="1"/>
</dbReference>
<evidence type="ECO:0000256" key="8">
    <source>
        <dbReference type="ARBA" id="ARBA00023295"/>
    </source>
</evidence>
<dbReference type="InterPro" id="IPR011013">
    <property type="entry name" value="Gal_mutarotase_sf_dom"/>
</dbReference>
<dbReference type="Pfam" id="PF01055">
    <property type="entry name" value="Glyco_hydro_31_2nd"/>
    <property type="match status" value="1"/>
</dbReference>
<dbReference type="Gene3D" id="3.20.20.80">
    <property type="entry name" value="Glycosidases"/>
    <property type="match status" value="2"/>
</dbReference>
<evidence type="ECO:0000256" key="3">
    <source>
        <dbReference type="ARBA" id="ARBA00007806"/>
    </source>
</evidence>
<keyword evidence="4" id="KW-0732">Signal</keyword>
<feature type="domain" description="Glycoside hydrolase family 31 N-terminal" evidence="13">
    <location>
        <begin position="64"/>
        <end position="254"/>
    </location>
</feature>
<dbReference type="Gene3D" id="2.60.40.1760">
    <property type="entry name" value="glycosyl hydrolase (family 31)"/>
    <property type="match status" value="1"/>
</dbReference>
<feature type="transmembrane region" description="Helical" evidence="11">
    <location>
        <begin position="862"/>
        <end position="886"/>
    </location>
</feature>
<evidence type="ECO:0000259" key="13">
    <source>
        <dbReference type="Pfam" id="PF13802"/>
    </source>
</evidence>
<dbReference type="InterPro" id="IPR000322">
    <property type="entry name" value="Glyco_hydro_31_TIM"/>
</dbReference>
<dbReference type="InterPro" id="IPR013780">
    <property type="entry name" value="Glyco_hydro_b"/>
</dbReference>